<dbReference type="GO" id="GO:0008270">
    <property type="term" value="F:zinc ion binding"/>
    <property type="evidence" value="ECO:0007669"/>
    <property type="project" value="UniProtKB-KW"/>
</dbReference>
<dbReference type="Pfam" id="PF00856">
    <property type="entry name" value="SET"/>
    <property type="match status" value="1"/>
</dbReference>
<dbReference type="Gene3D" id="6.10.140.2220">
    <property type="match status" value="2"/>
</dbReference>
<dbReference type="EMBL" id="JACVVK020000117">
    <property type="protein sequence ID" value="KAK7491281.1"/>
    <property type="molecule type" value="Genomic_DNA"/>
</dbReference>
<evidence type="ECO:0000256" key="2">
    <source>
        <dbReference type="ARBA" id="ARBA00022679"/>
    </source>
</evidence>
<reference evidence="10 11" key="1">
    <citation type="journal article" date="2023" name="Sci. Data">
        <title>Genome assembly of the Korean intertidal mud-creeper Batillaria attramentaria.</title>
        <authorList>
            <person name="Patra A.K."/>
            <person name="Ho P.T."/>
            <person name="Jun S."/>
            <person name="Lee S.J."/>
            <person name="Kim Y."/>
            <person name="Won Y.J."/>
        </authorList>
    </citation>
    <scope>NUCLEOTIDE SEQUENCE [LARGE SCALE GENOMIC DNA]</scope>
    <source>
        <strain evidence="10">Wonlab-2016</strain>
    </source>
</reference>
<sequence length="469" mass="52899">MNCACSPLGSILDKLGLPISAEDWLRHASKLAAKGDNSSTILFQRVRAKRLYDPLTHDMPVEVTFTNQGRSVRTKQAIKKGEVIFADRPLLLAQTLPSRKFPCCSNCATSLIKPEDVFSKEELQKPALQKAVKKHFPIRPRVYCACEKEIYCSEKCKEEAWENEHKLICPEKNPATLKLHEVCDSYDKLTSQDVSAFNGWWNASFSPTLLAKLWSSIVCSAQKRAAENGRAAPSAQDWALARAPFRRFIAYGEGTQAQTIPKMHELFVEIFKDLGNGLSYPITSKEFAGRYLQLACNVQSFSDADNPMAHFCRGIHKDRQFAIMLDYCLSKEHEGDFAGLFPVHACLNHSCANNAFVSDGKTAAGRPGCHVKAKRDISVGEEVLNQYIDVTLGRRERQYLLYRSYHFWCQCLRCQFEGDGPERCTECGKKATDDKPLPKCSRCKQAWYCSTQCQKKAWKRGHKKICGLA</sequence>
<keyword evidence="3" id="KW-0949">S-adenosyl-L-methionine</keyword>
<keyword evidence="1" id="KW-0489">Methyltransferase</keyword>
<evidence type="ECO:0000256" key="1">
    <source>
        <dbReference type="ARBA" id="ARBA00022603"/>
    </source>
</evidence>
<dbReference type="Proteomes" id="UP001519460">
    <property type="component" value="Unassembled WGS sequence"/>
</dbReference>
<comment type="caution">
    <text evidence="10">The sequence shown here is derived from an EMBL/GenBank/DDBJ whole genome shotgun (WGS) entry which is preliminary data.</text>
</comment>
<keyword evidence="2" id="KW-0808">Transferase</keyword>
<evidence type="ECO:0000259" key="9">
    <source>
        <dbReference type="PROSITE" id="PS50865"/>
    </source>
</evidence>
<dbReference type="PROSITE" id="PS50280">
    <property type="entry name" value="SET"/>
    <property type="match status" value="1"/>
</dbReference>
<dbReference type="SUPFAM" id="SSF82199">
    <property type="entry name" value="SET domain"/>
    <property type="match status" value="1"/>
</dbReference>
<dbReference type="CDD" id="cd20071">
    <property type="entry name" value="SET_SMYD"/>
    <property type="match status" value="1"/>
</dbReference>
<dbReference type="Gene3D" id="2.170.270.10">
    <property type="entry name" value="SET domain"/>
    <property type="match status" value="2"/>
</dbReference>
<dbReference type="GO" id="GO:0032259">
    <property type="term" value="P:methylation"/>
    <property type="evidence" value="ECO:0007669"/>
    <property type="project" value="UniProtKB-KW"/>
</dbReference>
<evidence type="ECO:0000259" key="8">
    <source>
        <dbReference type="PROSITE" id="PS50280"/>
    </source>
</evidence>
<dbReference type="SUPFAM" id="SSF144232">
    <property type="entry name" value="HIT/MYND zinc finger-like"/>
    <property type="match status" value="2"/>
</dbReference>
<dbReference type="Pfam" id="PF01753">
    <property type="entry name" value="zf-MYND"/>
    <property type="match status" value="2"/>
</dbReference>
<keyword evidence="4" id="KW-0479">Metal-binding</keyword>
<dbReference type="PANTHER" id="PTHR46402:SF2">
    <property type="entry name" value="HISTONE-LYSINE N-TRIMETHYLTRANSFERASE SMYD5"/>
    <property type="match status" value="1"/>
</dbReference>
<keyword evidence="11" id="KW-1185">Reference proteome</keyword>
<evidence type="ECO:0000256" key="4">
    <source>
        <dbReference type="ARBA" id="ARBA00022723"/>
    </source>
</evidence>
<dbReference type="PROSITE" id="PS01360">
    <property type="entry name" value="ZF_MYND_1"/>
    <property type="match status" value="1"/>
</dbReference>
<evidence type="ECO:0000256" key="3">
    <source>
        <dbReference type="ARBA" id="ARBA00022691"/>
    </source>
</evidence>
<feature type="domain" description="MYND-type" evidence="9">
    <location>
        <begin position="424"/>
        <end position="466"/>
    </location>
</feature>
<dbReference type="InterPro" id="IPR002893">
    <property type="entry name" value="Znf_MYND"/>
</dbReference>
<evidence type="ECO:0000256" key="6">
    <source>
        <dbReference type="ARBA" id="ARBA00022833"/>
    </source>
</evidence>
<dbReference type="PANTHER" id="PTHR46402">
    <property type="entry name" value="SET AND MYND DOMAIN-CONTAINING PROTEIN 5"/>
    <property type="match status" value="1"/>
</dbReference>
<dbReference type="InterPro" id="IPR001214">
    <property type="entry name" value="SET_dom"/>
</dbReference>
<dbReference type="AlphaFoldDB" id="A0ABD0KW33"/>
<dbReference type="GO" id="GO:0008168">
    <property type="term" value="F:methyltransferase activity"/>
    <property type="evidence" value="ECO:0007669"/>
    <property type="project" value="UniProtKB-KW"/>
</dbReference>
<feature type="domain" description="SET" evidence="8">
    <location>
        <begin position="59"/>
        <end position="388"/>
    </location>
</feature>
<keyword evidence="6" id="KW-0862">Zinc</keyword>
<evidence type="ECO:0000313" key="11">
    <source>
        <dbReference type="Proteomes" id="UP001519460"/>
    </source>
</evidence>
<gene>
    <name evidence="10" type="ORF">BaRGS_00017552</name>
</gene>
<proteinExistence type="predicted"/>
<protein>
    <submittedName>
        <fullName evidence="10">Uncharacterized protein</fullName>
    </submittedName>
</protein>
<name>A0ABD0KW33_9CAEN</name>
<keyword evidence="5 7" id="KW-0863">Zinc-finger</keyword>
<dbReference type="InterPro" id="IPR046341">
    <property type="entry name" value="SET_dom_sf"/>
</dbReference>
<accession>A0ABD0KW33</accession>
<organism evidence="10 11">
    <name type="scientific">Batillaria attramentaria</name>
    <dbReference type="NCBI Taxonomy" id="370345"/>
    <lineage>
        <taxon>Eukaryota</taxon>
        <taxon>Metazoa</taxon>
        <taxon>Spiralia</taxon>
        <taxon>Lophotrochozoa</taxon>
        <taxon>Mollusca</taxon>
        <taxon>Gastropoda</taxon>
        <taxon>Caenogastropoda</taxon>
        <taxon>Sorbeoconcha</taxon>
        <taxon>Cerithioidea</taxon>
        <taxon>Batillariidae</taxon>
        <taxon>Batillaria</taxon>
    </lineage>
</organism>
<feature type="domain" description="MYND-type" evidence="9">
    <location>
        <begin position="104"/>
        <end position="169"/>
    </location>
</feature>
<dbReference type="PROSITE" id="PS50865">
    <property type="entry name" value="ZF_MYND_2"/>
    <property type="match status" value="2"/>
</dbReference>
<evidence type="ECO:0000256" key="7">
    <source>
        <dbReference type="PROSITE-ProRule" id="PRU00134"/>
    </source>
</evidence>
<evidence type="ECO:0000313" key="10">
    <source>
        <dbReference type="EMBL" id="KAK7491281.1"/>
    </source>
</evidence>
<evidence type="ECO:0000256" key="5">
    <source>
        <dbReference type="ARBA" id="ARBA00022771"/>
    </source>
</evidence>